<evidence type="ECO:0000256" key="1">
    <source>
        <dbReference type="ARBA" id="ARBA00004141"/>
    </source>
</evidence>
<dbReference type="Gene3D" id="1.20.120.350">
    <property type="entry name" value="Voltage-gated potassium channels. Chain C"/>
    <property type="match status" value="1"/>
</dbReference>
<sequence>ADSESILQALVFIEDGIHYRSIQHRVDKASLKLYRVYYSKPMQWSVYFVIAVIHLLGFVEIPSSLTHSSDLRLGNTRPELPCGVTESVELVCLLLLLTDAVTKSYLRGKTQTLKSSWLLGYIVIIIFSVAEWTAAMSLLCHESIRIRRMLRPYFLLQNSSLMKKTVKSLKRTMPQVISVLVLLFMHLYFFTLFGMLLFPKIHVSIQRKSHKAFFSSLDKGFMNLLVLLTTANNPDVTMPAYNVNRFYSIYFIIFLAIGEWLYCLLNMLTAVIYNQFRGCFTDSMQASFFRRHLALRAAFEVLKMRHVATGFRSSFQGSEYTSKIEERTFISPFSFSRQYLMLYDLKSVFMKIKIQRLDDHPSRSLTYSEYQRILRLLDMNIAKMPKPPLLAVDNPILSHLQRICSHRKFVFFGCFVAGINVIIITLELAIEYDHVESTRDNYLGVFNLVFIIYYGFEQGLKCWALGWQRFCWDRGNIFDAAITIVLIVSSILIIMIILQHHNHHPIGVELWDLVRVTNMLILVRLARMVVTQIKSMFIVASTLLDLIKNLRAFAGLMVVLYYSYALLGMELFRGSITYEDVKNMTNKTDYTKICGSFEQLDYWSNNFDDLMSSLVVLWDIMIVNNWHVFLDAYSRYTNKWSQIYFIVWWLISVVFSANLFTALILENFIMRWDKRNHARISPSSVEIYPGFVNFFVFREGLQEPSEESILLELRQHPHFISC</sequence>
<feature type="domain" description="Ion transport" evidence="6">
    <location>
        <begin position="407"/>
        <end position="668"/>
    </location>
</feature>
<feature type="transmembrane region" description="Helical" evidence="5">
    <location>
        <begin position="441"/>
        <end position="456"/>
    </location>
</feature>
<feature type="transmembrane region" description="Helical" evidence="5">
    <location>
        <begin position="477"/>
        <end position="498"/>
    </location>
</feature>
<proteinExistence type="predicted"/>
<evidence type="ECO:0000313" key="8">
    <source>
        <dbReference type="EnsemblMetazoa" id="CapteP146222"/>
    </source>
</evidence>
<feature type="transmembrane region" description="Helical" evidence="5">
    <location>
        <begin position="643"/>
        <end position="665"/>
    </location>
</feature>
<dbReference type="Pfam" id="PF00520">
    <property type="entry name" value="Ion_trans"/>
    <property type="match status" value="2"/>
</dbReference>
<protein>
    <recommendedName>
        <fullName evidence="6">Ion transport domain-containing protein</fullName>
    </recommendedName>
</protein>
<feature type="non-terminal residue" evidence="7">
    <location>
        <position position="1"/>
    </location>
</feature>
<reference evidence="9" key="1">
    <citation type="submission" date="2012-12" db="EMBL/GenBank/DDBJ databases">
        <authorList>
            <person name="Hellsten U."/>
            <person name="Grimwood J."/>
            <person name="Chapman J.A."/>
            <person name="Shapiro H."/>
            <person name="Aerts A."/>
            <person name="Otillar R.P."/>
            <person name="Terry A.Y."/>
            <person name="Boore J.L."/>
            <person name="Simakov O."/>
            <person name="Marletaz F."/>
            <person name="Cho S.-J."/>
            <person name="Edsinger-Gonzales E."/>
            <person name="Havlak P."/>
            <person name="Kuo D.-H."/>
            <person name="Larsson T."/>
            <person name="Lv J."/>
            <person name="Arendt D."/>
            <person name="Savage R."/>
            <person name="Osoegawa K."/>
            <person name="de Jong P."/>
            <person name="Lindberg D.R."/>
            <person name="Seaver E.C."/>
            <person name="Weisblat D.A."/>
            <person name="Putnam N.H."/>
            <person name="Grigoriev I.V."/>
            <person name="Rokhsar D.S."/>
        </authorList>
    </citation>
    <scope>NUCLEOTIDE SEQUENCE</scope>
    <source>
        <strain evidence="9">I ESC-2004</strain>
    </source>
</reference>
<dbReference type="GO" id="GO:0022832">
    <property type="term" value="F:voltage-gated channel activity"/>
    <property type="evidence" value="ECO:0007669"/>
    <property type="project" value="InterPro"/>
</dbReference>
<feature type="transmembrane region" description="Helical" evidence="5">
    <location>
        <begin position="409"/>
        <end position="429"/>
    </location>
</feature>
<organism evidence="7">
    <name type="scientific">Capitella teleta</name>
    <name type="common">Polychaete worm</name>
    <dbReference type="NCBI Taxonomy" id="283909"/>
    <lineage>
        <taxon>Eukaryota</taxon>
        <taxon>Metazoa</taxon>
        <taxon>Spiralia</taxon>
        <taxon>Lophotrochozoa</taxon>
        <taxon>Annelida</taxon>
        <taxon>Polychaeta</taxon>
        <taxon>Sedentaria</taxon>
        <taxon>Scolecida</taxon>
        <taxon>Capitellidae</taxon>
        <taxon>Capitella</taxon>
    </lineage>
</organism>
<dbReference type="SUPFAM" id="SSF81324">
    <property type="entry name" value="Voltage-gated potassium channels"/>
    <property type="match status" value="2"/>
</dbReference>
<dbReference type="Gene3D" id="1.10.287.70">
    <property type="match status" value="2"/>
</dbReference>
<gene>
    <name evidence="7" type="ORF">CAPTEDRAFT_146222</name>
</gene>
<dbReference type="Proteomes" id="UP000014760">
    <property type="component" value="Unassembled WGS sequence"/>
</dbReference>
<keyword evidence="9" id="KW-1185">Reference proteome</keyword>
<reference evidence="7 9" key="2">
    <citation type="journal article" date="2013" name="Nature">
        <title>Insights into bilaterian evolution from three spiralian genomes.</title>
        <authorList>
            <person name="Simakov O."/>
            <person name="Marletaz F."/>
            <person name="Cho S.J."/>
            <person name="Edsinger-Gonzales E."/>
            <person name="Havlak P."/>
            <person name="Hellsten U."/>
            <person name="Kuo D.H."/>
            <person name="Larsson T."/>
            <person name="Lv J."/>
            <person name="Arendt D."/>
            <person name="Savage R."/>
            <person name="Osoegawa K."/>
            <person name="de Jong P."/>
            <person name="Grimwood J."/>
            <person name="Chapman J.A."/>
            <person name="Shapiro H."/>
            <person name="Aerts A."/>
            <person name="Otillar R.P."/>
            <person name="Terry A.Y."/>
            <person name="Boore J.L."/>
            <person name="Grigoriev I.V."/>
            <person name="Lindberg D.R."/>
            <person name="Seaver E.C."/>
            <person name="Weisblat D.A."/>
            <person name="Putnam N.H."/>
            <person name="Rokhsar D.S."/>
        </authorList>
    </citation>
    <scope>NUCLEOTIDE SEQUENCE</scope>
    <source>
        <strain evidence="7 9">I ESC-2004</strain>
    </source>
</reference>
<dbReference type="STRING" id="283909.R7V490"/>
<reference evidence="8" key="3">
    <citation type="submission" date="2015-06" db="UniProtKB">
        <authorList>
            <consortium name="EnsemblMetazoa"/>
        </authorList>
    </citation>
    <scope>IDENTIFICATION</scope>
</reference>
<dbReference type="EMBL" id="AMQN01005173">
    <property type="status" value="NOT_ANNOTATED_CDS"/>
    <property type="molecule type" value="Genomic_DNA"/>
</dbReference>
<evidence type="ECO:0000256" key="5">
    <source>
        <dbReference type="SAM" id="Phobius"/>
    </source>
</evidence>
<dbReference type="PANTHER" id="PTHR46768:SF1">
    <property type="entry name" value="TWO PORE CHANNEL PROTEIN 2"/>
    <property type="match status" value="1"/>
</dbReference>
<feature type="transmembrane region" description="Helical" evidence="5">
    <location>
        <begin position="550"/>
        <end position="567"/>
    </location>
</feature>
<evidence type="ECO:0000313" key="7">
    <source>
        <dbReference type="EMBL" id="ELU13267.1"/>
    </source>
</evidence>
<dbReference type="GO" id="GO:0097682">
    <property type="term" value="F:intracellularly phosphatidylinositol-3,5-bisphosphate-gated monatomic cation channel activity"/>
    <property type="evidence" value="ECO:0007669"/>
    <property type="project" value="TreeGrafter"/>
</dbReference>
<dbReference type="InterPro" id="IPR028798">
    <property type="entry name" value="TPC2"/>
</dbReference>
<feature type="transmembrane region" description="Helical" evidence="5">
    <location>
        <begin position="42"/>
        <end position="59"/>
    </location>
</feature>
<comment type="subcellular location">
    <subcellularLocation>
        <location evidence="1">Membrane</location>
        <topology evidence="1">Multi-pass membrane protein</topology>
    </subcellularLocation>
</comment>
<feature type="transmembrane region" description="Helical" evidence="5">
    <location>
        <begin position="118"/>
        <end position="140"/>
    </location>
</feature>
<dbReference type="InterPro" id="IPR027359">
    <property type="entry name" value="Volt_channel_dom_sf"/>
</dbReference>
<dbReference type="AlphaFoldDB" id="R7V490"/>
<evidence type="ECO:0000256" key="2">
    <source>
        <dbReference type="ARBA" id="ARBA00022692"/>
    </source>
</evidence>
<dbReference type="OrthoDB" id="416585at2759"/>
<dbReference type="GO" id="GO:0075509">
    <property type="term" value="P:endocytosis involved in viral entry into host cell"/>
    <property type="evidence" value="ECO:0007669"/>
    <property type="project" value="TreeGrafter"/>
</dbReference>
<name>R7V490_CAPTE</name>
<evidence type="ECO:0000256" key="4">
    <source>
        <dbReference type="ARBA" id="ARBA00023136"/>
    </source>
</evidence>
<dbReference type="GO" id="GO:0019722">
    <property type="term" value="P:calcium-mediated signaling"/>
    <property type="evidence" value="ECO:0007669"/>
    <property type="project" value="TreeGrafter"/>
</dbReference>
<keyword evidence="4 5" id="KW-0472">Membrane</keyword>
<dbReference type="PANTHER" id="PTHR46768">
    <property type="entry name" value="TWO PORE CALCIUM CHANNEL PROTEIN 2"/>
    <property type="match status" value="1"/>
</dbReference>
<dbReference type="HOGENOM" id="CLU_019500_1_0_1"/>
<dbReference type="GO" id="GO:0005765">
    <property type="term" value="C:lysosomal membrane"/>
    <property type="evidence" value="ECO:0007669"/>
    <property type="project" value="InterPro"/>
</dbReference>
<keyword evidence="3 5" id="KW-1133">Transmembrane helix</keyword>
<evidence type="ECO:0000256" key="3">
    <source>
        <dbReference type="ARBA" id="ARBA00022989"/>
    </source>
</evidence>
<accession>R7V490</accession>
<dbReference type="GO" id="GO:0015280">
    <property type="term" value="F:ligand-gated sodium channel activity"/>
    <property type="evidence" value="ECO:0007669"/>
    <property type="project" value="TreeGrafter"/>
</dbReference>
<evidence type="ECO:0000259" key="6">
    <source>
        <dbReference type="Pfam" id="PF00520"/>
    </source>
</evidence>
<evidence type="ECO:0000313" key="9">
    <source>
        <dbReference type="Proteomes" id="UP000014760"/>
    </source>
</evidence>
<dbReference type="OMA" id="FTESIEM"/>
<dbReference type="InterPro" id="IPR005821">
    <property type="entry name" value="Ion_trans_dom"/>
</dbReference>
<feature type="domain" description="Ion transport" evidence="6">
    <location>
        <begin position="79"/>
        <end position="276"/>
    </location>
</feature>
<feature type="transmembrane region" description="Helical" evidence="5">
    <location>
        <begin position="176"/>
        <end position="198"/>
    </location>
</feature>
<dbReference type="EMBL" id="KB295343">
    <property type="protein sequence ID" value="ELU13267.1"/>
    <property type="molecule type" value="Genomic_DNA"/>
</dbReference>
<feature type="transmembrane region" description="Helical" evidence="5">
    <location>
        <begin position="247"/>
        <end position="268"/>
    </location>
</feature>
<dbReference type="EnsemblMetazoa" id="CapteT146222">
    <property type="protein sequence ID" value="CapteP146222"/>
    <property type="gene ID" value="CapteG146222"/>
</dbReference>
<feature type="transmembrane region" description="Helical" evidence="5">
    <location>
        <begin position="510"/>
        <end position="530"/>
    </location>
</feature>
<keyword evidence="2 5" id="KW-0812">Transmembrane</keyword>